<accession>A0ABS4T6V1</accession>
<dbReference type="SMART" id="SM00028">
    <property type="entry name" value="TPR"/>
    <property type="match status" value="4"/>
</dbReference>
<dbReference type="InterPro" id="IPR002182">
    <property type="entry name" value="NB-ARC"/>
</dbReference>
<evidence type="ECO:0000313" key="2">
    <source>
        <dbReference type="EMBL" id="MBP2320113.1"/>
    </source>
</evidence>
<feature type="domain" description="NB-ARC" evidence="1">
    <location>
        <begin position="66"/>
        <end position="226"/>
    </location>
</feature>
<dbReference type="InterPro" id="IPR011990">
    <property type="entry name" value="TPR-like_helical_dom_sf"/>
</dbReference>
<dbReference type="InterPro" id="IPR019734">
    <property type="entry name" value="TPR_rpt"/>
</dbReference>
<reference evidence="2 3" key="1">
    <citation type="submission" date="2021-03" db="EMBL/GenBank/DDBJ databases">
        <title>Sequencing the genomes of 1000 actinobacteria strains.</title>
        <authorList>
            <person name="Klenk H.-P."/>
        </authorList>
    </citation>
    <scope>NUCLEOTIDE SEQUENCE [LARGE SCALE GENOMIC DNA]</scope>
    <source>
        <strain evidence="2 3">DSM 46670</strain>
    </source>
</reference>
<dbReference type="InterPro" id="IPR027417">
    <property type="entry name" value="P-loop_NTPase"/>
</dbReference>
<protein>
    <submittedName>
        <fullName evidence="2">Tetratricopeptide (TPR) repeat protein</fullName>
    </submittedName>
</protein>
<evidence type="ECO:0000259" key="1">
    <source>
        <dbReference type="Pfam" id="PF00931"/>
    </source>
</evidence>
<dbReference type="Gene3D" id="3.40.50.300">
    <property type="entry name" value="P-loop containing nucleotide triphosphate hydrolases"/>
    <property type="match status" value="1"/>
</dbReference>
<proteinExistence type="predicted"/>
<dbReference type="PRINTS" id="PR00364">
    <property type="entry name" value="DISEASERSIST"/>
</dbReference>
<dbReference type="RefSeq" id="WP_209633949.1">
    <property type="nucleotide sequence ID" value="NZ_JAGINW010000001.1"/>
</dbReference>
<keyword evidence="3" id="KW-1185">Reference proteome</keyword>
<name>A0ABS4T6V1_9PSEU</name>
<dbReference type="Proteomes" id="UP001519332">
    <property type="component" value="Unassembled WGS sequence"/>
</dbReference>
<dbReference type="Pfam" id="PF13424">
    <property type="entry name" value="TPR_12"/>
    <property type="match status" value="1"/>
</dbReference>
<gene>
    <name evidence="2" type="ORF">JOF56_000498</name>
</gene>
<evidence type="ECO:0000313" key="3">
    <source>
        <dbReference type="Proteomes" id="UP001519332"/>
    </source>
</evidence>
<dbReference type="EMBL" id="JAGINW010000001">
    <property type="protein sequence ID" value="MBP2320113.1"/>
    <property type="molecule type" value="Genomic_DNA"/>
</dbReference>
<dbReference type="Pfam" id="PF00931">
    <property type="entry name" value="NB-ARC"/>
    <property type="match status" value="1"/>
</dbReference>
<comment type="caution">
    <text evidence="2">The sequence shown here is derived from an EMBL/GenBank/DDBJ whole genome shotgun (WGS) entry which is preliminary data.</text>
</comment>
<dbReference type="SUPFAM" id="SSF48452">
    <property type="entry name" value="TPR-like"/>
    <property type="match status" value="2"/>
</dbReference>
<organism evidence="2 3">
    <name type="scientific">Kibdelosporangium banguiense</name>
    <dbReference type="NCBI Taxonomy" id="1365924"/>
    <lineage>
        <taxon>Bacteria</taxon>
        <taxon>Bacillati</taxon>
        <taxon>Actinomycetota</taxon>
        <taxon>Actinomycetes</taxon>
        <taxon>Pseudonocardiales</taxon>
        <taxon>Pseudonocardiaceae</taxon>
        <taxon>Kibdelosporangium</taxon>
    </lineage>
</organism>
<dbReference type="PANTHER" id="PTHR47691">
    <property type="entry name" value="REGULATOR-RELATED"/>
    <property type="match status" value="1"/>
</dbReference>
<dbReference type="PANTHER" id="PTHR47691:SF3">
    <property type="entry name" value="HTH-TYPE TRANSCRIPTIONAL REGULATOR RV0890C-RELATED"/>
    <property type="match status" value="1"/>
</dbReference>
<dbReference type="SUPFAM" id="SSF52540">
    <property type="entry name" value="P-loop containing nucleoside triphosphate hydrolases"/>
    <property type="match status" value="1"/>
</dbReference>
<dbReference type="Gene3D" id="1.25.40.10">
    <property type="entry name" value="Tetratricopeptide repeat domain"/>
    <property type="match status" value="1"/>
</dbReference>
<sequence>MDDGGRPQDVGNKISGSVVGPAVQAGSISGGVHFHQETANRLPVPRQLLAPPAHFTSRNHELGVLDEILTTGSPALIVLSGPGGVGKTALALQWAHRISTRFPDGQLYVDLAGFSETAPVAPGDALGLFLRALGITPDNVPVGLAEQAALYRSLTAGRSLLVLLDNAYSAAQVRALLPAPPDSAVIVTSRSRLIGLVPHGGQLVEVGPLPTPDAVQLLASTVGRARVTQERERAEQLVDMCGGLPIAVCVAAARLATRPRLSVGRVAAELADERRRLAGLSAHGLSVQAAFDVSYKSLEAPVATLYRRLGLHPGQDFGPGVAAAVTPDDEDRALENLIEDNLLEEIQEDRYRFHDLLRLHARQRAAAEDTPQERDAALRDILEWYLAMALSADQVLTPYRRRPFRYEFQSGRPRPSAFADRDEALSWLDSERVNLIAAGRTALDRQWPTLAWHLCDVMWPLLLYRKHYRDRLDIDFRGVQAARAWSNKWAEAEMLKRLGRVSTVLGRHGQAEEQLHAAEQLFDEQDDRLGVSAAREYLALLYLEIDRLADATRIFEDLLVTHRELGADRNVGLDLINLGLVLPRQRRANEAIERLSEAHEIFTRLAGTDPFNGARAMTALAEAYRQAGQPDQARAWATRAARAMTELGSDFGQAEVHEVLAEIAASQGDLATAADHLRLALEIFDSAFSARADPVRARLRELTGE</sequence>